<feature type="domain" description="GRF-type" evidence="4">
    <location>
        <begin position="4"/>
        <end position="39"/>
    </location>
</feature>
<evidence type="ECO:0000313" key="5">
    <source>
        <dbReference type="EMBL" id="PWA85762.1"/>
    </source>
</evidence>
<protein>
    <submittedName>
        <fullName evidence="5">Zinc finger, GRF-type</fullName>
    </submittedName>
</protein>
<name>A0A2U1PJ70_ARTAN</name>
<organism evidence="5 6">
    <name type="scientific">Artemisia annua</name>
    <name type="common">Sweet wormwood</name>
    <dbReference type="NCBI Taxonomy" id="35608"/>
    <lineage>
        <taxon>Eukaryota</taxon>
        <taxon>Viridiplantae</taxon>
        <taxon>Streptophyta</taxon>
        <taxon>Embryophyta</taxon>
        <taxon>Tracheophyta</taxon>
        <taxon>Spermatophyta</taxon>
        <taxon>Magnoliopsida</taxon>
        <taxon>eudicotyledons</taxon>
        <taxon>Gunneridae</taxon>
        <taxon>Pentapetalae</taxon>
        <taxon>asterids</taxon>
        <taxon>campanulids</taxon>
        <taxon>Asterales</taxon>
        <taxon>Asteraceae</taxon>
        <taxon>Asteroideae</taxon>
        <taxon>Anthemideae</taxon>
        <taxon>Artemisiinae</taxon>
        <taxon>Artemisia</taxon>
    </lineage>
</organism>
<evidence type="ECO:0000259" key="4">
    <source>
        <dbReference type="Pfam" id="PF06839"/>
    </source>
</evidence>
<keyword evidence="2" id="KW-0863">Zinc-finger</keyword>
<dbReference type="AlphaFoldDB" id="A0A2U1PJ70"/>
<dbReference type="GO" id="GO:0008270">
    <property type="term" value="F:zinc ion binding"/>
    <property type="evidence" value="ECO:0007669"/>
    <property type="project" value="UniProtKB-KW"/>
</dbReference>
<keyword evidence="1" id="KW-0479">Metal-binding</keyword>
<evidence type="ECO:0000256" key="2">
    <source>
        <dbReference type="ARBA" id="ARBA00022771"/>
    </source>
</evidence>
<dbReference type="Proteomes" id="UP000245207">
    <property type="component" value="Unassembled WGS sequence"/>
</dbReference>
<evidence type="ECO:0000313" key="6">
    <source>
        <dbReference type="Proteomes" id="UP000245207"/>
    </source>
</evidence>
<keyword evidence="3" id="KW-0862">Zinc</keyword>
<evidence type="ECO:0000256" key="3">
    <source>
        <dbReference type="ARBA" id="ARBA00022833"/>
    </source>
</evidence>
<proteinExistence type="predicted"/>
<sequence>MVLICECGKTATIKTSWTNRNPVRQFYCCPACGFIGWIDPPMCYRVVDVIHGILRARNELKEDLEEHLLLMREKDTLVKKLKKLLVLSWMFVFVVFKFY</sequence>
<dbReference type="Pfam" id="PF06839">
    <property type="entry name" value="Zn_ribbon_GRF"/>
    <property type="match status" value="1"/>
</dbReference>
<gene>
    <name evidence="5" type="ORF">CTI12_AA145600</name>
</gene>
<dbReference type="InterPro" id="IPR010666">
    <property type="entry name" value="Znf_GRF"/>
</dbReference>
<dbReference type="OrthoDB" id="5418639at2759"/>
<keyword evidence="6" id="KW-1185">Reference proteome</keyword>
<reference evidence="5 6" key="1">
    <citation type="journal article" date="2018" name="Mol. Plant">
        <title>The genome of Artemisia annua provides insight into the evolution of Asteraceae family and artemisinin biosynthesis.</title>
        <authorList>
            <person name="Shen Q."/>
            <person name="Zhang L."/>
            <person name="Liao Z."/>
            <person name="Wang S."/>
            <person name="Yan T."/>
            <person name="Shi P."/>
            <person name="Liu M."/>
            <person name="Fu X."/>
            <person name="Pan Q."/>
            <person name="Wang Y."/>
            <person name="Lv Z."/>
            <person name="Lu X."/>
            <person name="Zhang F."/>
            <person name="Jiang W."/>
            <person name="Ma Y."/>
            <person name="Chen M."/>
            <person name="Hao X."/>
            <person name="Li L."/>
            <person name="Tang Y."/>
            <person name="Lv G."/>
            <person name="Zhou Y."/>
            <person name="Sun X."/>
            <person name="Brodelius P.E."/>
            <person name="Rose J.K.C."/>
            <person name="Tang K."/>
        </authorList>
    </citation>
    <scope>NUCLEOTIDE SEQUENCE [LARGE SCALE GENOMIC DNA]</scope>
    <source>
        <strain evidence="6">cv. Huhao1</strain>
        <tissue evidence="5">Leaf</tissue>
    </source>
</reference>
<dbReference type="PANTHER" id="PTHR33248">
    <property type="entry name" value="ZINC ION-BINDING PROTEIN"/>
    <property type="match status" value="1"/>
</dbReference>
<evidence type="ECO:0000256" key="1">
    <source>
        <dbReference type="ARBA" id="ARBA00022723"/>
    </source>
</evidence>
<dbReference type="EMBL" id="PKPP01001090">
    <property type="protein sequence ID" value="PWA85762.1"/>
    <property type="molecule type" value="Genomic_DNA"/>
</dbReference>
<accession>A0A2U1PJ70</accession>
<comment type="caution">
    <text evidence="5">The sequence shown here is derived from an EMBL/GenBank/DDBJ whole genome shotgun (WGS) entry which is preliminary data.</text>
</comment>